<comment type="similarity">
    <text evidence="2">Belongs to the Nudix hydrolase family.</text>
</comment>
<name>A0A8E0S0H3_9TREM</name>
<dbReference type="PANTHER" id="PTHR43758:SF2">
    <property type="entry name" value="OXIDIZED PURINE NUCLEOSIDE TRIPHOSPHATE HYDROLASE"/>
    <property type="match status" value="1"/>
</dbReference>
<evidence type="ECO:0000259" key="6">
    <source>
        <dbReference type="PROSITE" id="PS51462"/>
    </source>
</evidence>
<comment type="caution">
    <text evidence="7">The sequence shown here is derived from an EMBL/GenBank/DDBJ whole genome shotgun (WGS) entry which is preliminary data.</text>
</comment>
<dbReference type="AlphaFoldDB" id="A0A8E0S0H3"/>
<dbReference type="Pfam" id="PF00293">
    <property type="entry name" value="NUDIX"/>
    <property type="match status" value="1"/>
</dbReference>
<keyword evidence="5" id="KW-0460">Magnesium</keyword>
<dbReference type="PANTHER" id="PTHR43758">
    <property type="entry name" value="7,8-DIHYDRO-8-OXOGUANINE TRIPHOSPHATASE"/>
    <property type="match status" value="1"/>
</dbReference>
<dbReference type="OrthoDB" id="6270182at2759"/>
<evidence type="ECO:0000313" key="7">
    <source>
        <dbReference type="EMBL" id="KAA0193438.1"/>
    </source>
</evidence>
<dbReference type="GO" id="GO:0008413">
    <property type="term" value="F:8-oxo-7,8-dihydroguanosine triphosphate pyrophosphatase activity"/>
    <property type="evidence" value="ECO:0007669"/>
    <property type="project" value="TreeGrafter"/>
</dbReference>
<sequence>MDFSRDSCSSIWSYRKVYTLMLVIYNQTENDNMPRLQHESHVHVNGDDSPAFSRNQSWLLLGLKQRGFGQGRWNGFGGKVQSDDQSAKHAALRELQEESGLDIPIDRVDEIGRLWFTFTGKEECMEVHLFICRDWKPATTDSSGWPCNTEEMHPCWFPIGRFNPNEDKQSALDLSSIPFKHMWPDDQIWLYRVLSGDQILAWVHCVPFSLAGSAQPGTIADSARETNGLSIDPFEIPLYRLQRFPPNSEQVNILPQFRVVLF</sequence>
<dbReference type="SUPFAM" id="SSF55811">
    <property type="entry name" value="Nudix"/>
    <property type="match status" value="1"/>
</dbReference>
<dbReference type="GO" id="GO:0042262">
    <property type="term" value="P:DNA protection"/>
    <property type="evidence" value="ECO:0007669"/>
    <property type="project" value="TreeGrafter"/>
</dbReference>
<evidence type="ECO:0000256" key="1">
    <source>
        <dbReference type="ARBA" id="ARBA00001946"/>
    </source>
</evidence>
<evidence type="ECO:0000256" key="2">
    <source>
        <dbReference type="ARBA" id="ARBA00005582"/>
    </source>
</evidence>
<accession>A0A8E0S0H3</accession>
<evidence type="ECO:0000256" key="4">
    <source>
        <dbReference type="ARBA" id="ARBA00022801"/>
    </source>
</evidence>
<dbReference type="Proteomes" id="UP000728185">
    <property type="component" value="Unassembled WGS sequence"/>
</dbReference>
<proteinExistence type="inferred from homology"/>
<dbReference type="PROSITE" id="PS51462">
    <property type="entry name" value="NUDIX"/>
    <property type="match status" value="1"/>
</dbReference>
<dbReference type="GO" id="GO:0046872">
    <property type="term" value="F:metal ion binding"/>
    <property type="evidence" value="ECO:0007669"/>
    <property type="project" value="UniProtKB-KW"/>
</dbReference>
<dbReference type="CDD" id="cd03427">
    <property type="entry name" value="NUDIX_MTH1_Nudt1"/>
    <property type="match status" value="1"/>
</dbReference>
<organism evidence="7 8">
    <name type="scientific">Fasciolopsis buskii</name>
    <dbReference type="NCBI Taxonomy" id="27845"/>
    <lineage>
        <taxon>Eukaryota</taxon>
        <taxon>Metazoa</taxon>
        <taxon>Spiralia</taxon>
        <taxon>Lophotrochozoa</taxon>
        <taxon>Platyhelminthes</taxon>
        <taxon>Trematoda</taxon>
        <taxon>Digenea</taxon>
        <taxon>Plagiorchiida</taxon>
        <taxon>Echinostomata</taxon>
        <taxon>Echinostomatoidea</taxon>
        <taxon>Fasciolidae</taxon>
        <taxon>Fasciolopsis</taxon>
    </lineage>
</organism>
<evidence type="ECO:0000313" key="8">
    <source>
        <dbReference type="Proteomes" id="UP000728185"/>
    </source>
</evidence>
<comment type="cofactor">
    <cofactor evidence="1">
        <name>Mg(2+)</name>
        <dbReference type="ChEBI" id="CHEBI:18420"/>
    </cofactor>
</comment>
<keyword evidence="8" id="KW-1185">Reference proteome</keyword>
<dbReference type="Gene3D" id="3.90.79.10">
    <property type="entry name" value="Nucleoside Triphosphate Pyrophosphohydrolase"/>
    <property type="match status" value="1"/>
</dbReference>
<protein>
    <submittedName>
        <fullName evidence="7">7 8-dihydro-8-oxoguanine triphosphatase</fullName>
    </submittedName>
</protein>
<dbReference type="InterPro" id="IPR015797">
    <property type="entry name" value="NUDIX_hydrolase-like_dom_sf"/>
</dbReference>
<keyword evidence="4" id="KW-0378">Hydrolase</keyword>
<feature type="domain" description="Nudix hydrolase" evidence="6">
    <location>
        <begin position="13"/>
        <end position="181"/>
    </location>
</feature>
<reference evidence="7" key="1">
    <citation type="submission" date="2019-05" db="EMBL/GenBank/DDBJ databases">
        <title>Annotation for the trematode Fasciolopsis buski.</title>
        <authorList>
            <person name="Choi Y.-J."/>
        </authorList>
    </citation>
    <scope>NUCLEOTIDE SEQUENCE</scope>
    <source>
        <strain evidence="7">HT</strain>
        <tissue evidence="7">Whole worm</tissue>
    </source>
</reference>
<dbReference type="EMBL" id="LUCM01005033">
    <property type="protein sequence ID" value="KAA0193438.1"/>
    <property type="molecule type" value="Genomic_DNA"/>
</dbReference>
<gene>
    <name evidence="7" type="ORF">FBUS_01146</name>
</gene>
<dbReference type="InterPro" id="IPR000086">
    <property type="entry name" value="NUDIX_hydrolase_dom"/>
</dbReference>
<evidence type="ECO:0000256" key="5">
    <source>
        <dbReference type="ARBA" id="ARBA00022842"/>
    </source>
</evidence>
<keyword evidence="3" id="KW-0479">Metal-binding</keyword>
<evidence type="ECO:0000256" key="3">
    <source>
        <dbReference type="ARBA" id="ARBA00022723"/>
    </source>
</evidence>
<dbReference type="GO" id="GO:0005737">
    <property type="term" value="C:cytoplasm"/>
    <property type="evidence" value="ECO:0007669"/>
    <property type="project" value="TreeGrafter"/>
</dbReference>